<sequence>MAPWERLKFILVTHLLYSPEKTQKTRNITNSRAGETRLLYYIHNFGPGVERRNGQQRLRQPPPVQPVPQLLTYRALPYMHPHHYNRYDQRMPPTSSANFEKRPLRSPNEILQESVRASVLRDGSKAAGRPGSPGPLSLAYRASSSNLPGQPEADAPPENRFDPDQATALICPESNNSERCQDPGCPEDLRMKMEPGGGVQQDEPPSSTGGGNGNGGGGSGGGGSNVLNSTTAPNGSIGPQTKYNHDRDKDLIPASLWSTVAGKLSHKTGTVNTPDENIPPDSDKRERKKNIKNRVNKEETAVW</sequence>
<organism evidence="2 3">
    <name type="scientific">Molorchus minor</name>
    <dbReference type="NCBI Taxonomy" id="1323400"/>
    <lineage>
        <taxon>Eukaryota</taxon>
        <taxon>Metazoa</taxon>
        <taxon>Ecdysozoa</taxon>
        <taxon>Arthropoda</taxon>
        <taxon>Hexapoda</taxon>
        <taxon>Insecta</taxon>
        <taxon>Pterygota</taxon>
        <taxon>Neoptera</taxon>
        <taxon>Endopterygota</taxon>
        <taxon>Coleoptera</taxon>
        <taxon>Polyphaga</taxon>
        <taxon>Cucujiformia</taxon>
        <taxon>Chrysomeloidea</taxon>
        <taxon>Cerambycidae</taxon>
        <taxon>Lamiinae</taxon>
        <taxon>Monochamini</taxon>
        <taxon>Molorchus</taxon>
    </lineage>
</organism>
<dbReference type="EMBL" id="JAPWTJ010000330">
    <property type="protein sequence ID" value="KAJ8979564.1"/>
    <property type="molecule type" value="Genomic_DNA"/>
</dbReference>
<protein>
    <submittedName>
        <fullName evidence="2">Uncharacterized protein</fullName>
    </submittedName>
</protein>
<evidence type="ECO:0000256" key="1">
    <source>
        <dbReference type="SAM" id="MobiDB-lite"/>
    </source>
</evidence>
<keyword evidence="3" id="KW-1185">Reference proteome</keyword>
<dbReference type="Proteomes" id="UP001162164">
    <property type="component" value="Unassembled WGS sequence"/>
</dbReference>
<feature type="region of interest" description="Disordered" evidence="1">
    <location>
        <begin position="263"/>
        <end position="303"/>
    </location>
</feature>
<feature type="region of interest" description="Disordered" evidence="1">
    <location>
        <begin position="84"/>
        <end position="250"/>
    </location>
</feature>
<feature type="compositionally biased region" description="Polar residues" evidence="1">
    <location>
        <begin position="226"/>
        <end position="242"/>
    </location>
</feature>
<gene>
    <name evidence="2" type="ORF">NQ317_012953</name>
</gene>
<evidence type="ECO:0000313" key="2">
    <source>
        <dbReference type="EMBL" id="KAJ8979564.1"/>
    </source>
</evidence>
<proteinExistence type="predicted"/>
<evidence type="ECO:0000313" key="3">
    <source>
        <dbReference type="Proteomes" id="UP001162164"/>
    </source>
</evidence>
<name>A0ABQ9JMV0_9CUCU</name>
<accession>A0ABQ9JMV0</accession>
<comment type="caution">
    <text evidence="2">The sequence shown here is derived from an EMBL/GenBank/DDBJ whole genome shotgun (WGS) entry which is preliminary data.</text>
</comment>
<feature type="compositionally biased region" description="Gly residues" evidence="1">
    <location>
        <begin position="208"/>
        <end position="224"/>
    </location>
</feature>
<reference evidence="2" key="1">
    <citation type="journal article" date="2023" name="Insect Mol. Biol.">
        <title>Genome sequencing provides insights into the evolution of gene families encoding plant cell wall-degrading enzymes in longhorned beetles.</title>
        <authorList>
            <person name="Shin N.R."/>
            <person name="Okamura Y."/>
            <person name="Kirsch R."/>
            <person name="Pauchet Y."/>
        </authorList>
    </citation>
    <scope>NUCLEOTIDE SEQUENCE</scope>
    <source>
        <strain evidence="2">MMC_N1</strain>
    </source>
</reference>